<organism evidence="1 2">
    <name type="scientific">Gemmata obscuriglobus</name>
    <dbReference type="NCBI Taxonomy" id="114"/>
    <lineage>
        <taxon>Bacteria</taxon>
        <taxon>Pseudomonadati</taxon>
        <taxon>Planctomycetota</taxon>
        <taxon>Planctomycetia</taxon>
        <taxon>Gemmatales</taxon>
        <taxon>Gemmataceae</taxon>
        <taxon>Gemmata</taxon>
    </lineage>
</organism>
<evidence type="ECO:0000313" key="2">
    <source>
        <dbReference type="Proteomes" id="UP000245802"/>
    </source>
</evidence>
<dbReference type="Proteomes" id="UP000245802">
    <property type="component" value="Chromosome"/>
</dbReference>
<accession>A0A2Z3GTJ3</accession>
<evidence type="ECO:0000313" key="1">
    <source>
        <dbReference type="EMBL" id="AWM37093.1"/>
    </source>
</evidence>
<proteinExistence type="predicted"/>
<reference evidence="1 2" key="1">
    <citation type="submission" date="2018-01" db="EMBL/GenBank/DDBJ databases">
        <title>G. obscuriglobus.</title>
        <authorList>
            <person name="Franke J."/>
            <person name="Blomberg W."/>
            <person name="Selmecki A."/>
        </authorList>
    </citation>
    <scope>NUCLEOTIDE SEQUENCE [LARGE SCALE GENOMIC DNA]</scope>
    <source>
        <strain evidence="1 2">DSM 5831</strain>
    </source>
</reference>
<protein>
    <recommendedName>
        <fullName evidence="3">DUF1269 domain-containing protein</fullName>
    </recommendedName>
</protein>
<keyword evidence="2" id="KW-1185">Reference proteome</keyword>
<dbReference type="RefSeq" id="WP_010033537.1">
    <property type="nucleotide sequence ID" value="NZ_CP025958.1"/>
</dbReference>
<dbReference type="AlphaFoldDB" id="A0A2Z3GTJ3"/>
<sequence>MTTDAPDTAVGVFGDRTQADRALAALRVAGFEGAELGIGSGAVPADRGEPTWESGAALGSMSGAALGGLAAGPAGLLGGALVGLLLGTLVDLGVSEGAARWYADQARAGRVVVTVRAPGRYAEAHAILLRHGGHEAPPL</sequence>
<name>A0A2Z3GTJ3_9BACT</name>
<gene>
    <name evidence="1" type="ORF">C1280_08685</name>
</gene>
<dbReference type="EMBL" id="CP025958">
    <property type="protein sequence ID" value="AWM37093.1"/>
    <property type="molecule type" value="Genomic_DNA"/>
</dbReference>
<evidence type="ECO:0008006" key="3">
    <source>
        <dbReference type="Google" id="ProtNLM"/>
    </source>
</evidence>
<dbReference type="KEGG" id="gog:C1280_08685"/>